<organism evidence="10 11">
    <name type="scientific">Paraburkholderia edwinii</name>
    <dbReference type="NCBI Taxonomy" id="2861782"/>
    <lineage>
        <taxon>Bacteria</taxon>
        <taxon>Pseudomonadati</taxon>
        <taxon>Pseudomonadota</taxon>
        <taxon>Betaproteobacteria</taxon>
        <taxon>Burkholderiales</taxon>
        <taxon>Burkholderiaceae</taxon>
        <taxon>Paraburkholderia</taxon>
    </lineage>
</organism>
<evidence type="ECO:0000256" key="6">
    <source>
        <dbReference type="ARBA" id="ARBA00023002"/>
    </source>
</evidence>
<keyword evidence="7" id="KW-0408">Iron</keyword>
<name>A0ABX8UVH1_9BURK</name>
<proteinExistence type="inferred from homology"/>
<dbReference type="EMBL" id="CP080096">
    <property type="protein sequence ID" value="QYD73003.1"/>
    <property type="molecule type" value="Genomic_DNA"/>
</dbReference>
<evidence type="ECO:0000256" key="8">
    <source>
        <dbReference type="ARBA" id="ARBA00023098"/>
    </source>
</evidence>
<accession>A0ABX8UVH1</accession>
<evidence type="ECO:0000256" key="1">
    <source>
        <dbReference type="ARBA" id="ARBA00001954"/>
    </source>
</evidence>
<reference evidence="10 11" key="1">
    <citation type="submission" date="2021-07" db="EMBL/GenBank/DDBJ databases">
        <title>Paraburkholderia edwinii protects Aspergillus sp. from phenazines by acting as a toxin sponge.</title>
        <authorList>
            <person name="Dahlstrom K.M."/>
            <person name="Newman D.K."/>
        </authorList>
    </citation>
    <scope>NUCLEOTIDE SEQUENCE [LARGE SCALE GENOMIC DNA]</scope>
    <source>
        <strain evidence="10 11">Pe01</strain>
    </source>
</reference>
<keyword evidence="6" id="KW-0560">Oxidoreductase</keyword>
<evidence type="ECO:0000256" key="3">
    <source>
        <dbReference type="ARBA" id="ARBA00022516"/>
    </source>
</evidence>
<keyword evidence="9" id="KW-0275">Fatty acid biosynthesis</keyword>
<comment type="cofactor">
    <cofactor evidence="1">
        <name>Fe(2+)</name>
        <dbReference type="ChEBI" id="CHEBI:29033"/>
    </cofactor>
</comment>
<dbReference type="Pfam" id="PF03405">
    <property type="entry name" value="FA_desaturase_2"/>
    <property type="match status" value="1"/>
</dbReference>
<keyword evidence="3" id="KW-0444">Lipid biosynthesis</keyword>
<dbReference type="SUPFAM" id="SSF47240">
    <property type="entry name" value="Ferritin-like"/>
    <property type="match status" value="1"/>
</dbReference>
<evidence type="ECO:0000256" key="7">
    <source>
        <dbReference type="ARBA" id="ARBA00023004"/>
    </source>
</evidence>
<evidence type="ECO:0000313" key="11">
    <source>
        <dbReference type="Proteomes" id="UP000826462"/>
    </source>
</evidence>
<gene>
    <name evidence="10" type="ORF">KZJ38_25330</name>
</gene>
<sequence>MQRKTGHALPWRIEDIDLTRIDRERTAANEDLLLLLCGSSFMESGTHLYASDLSAYFDGDPEVVAWLTDEWKAEELQHGRALKMYIAHVWPDFDWDTAFKNFFDEYSTLCNTEAFEKTRALEMVARCVIETGTASLYRAIGRYSNEPVLKQITDNISADEVRHYKHFLAYFKKYNTIERNGRFAVLIALVRRLIEMKSEDSDVALRHAFAMRYPERDSDSAQNRKIAGRINGHVRRNLSAEMCAKMLLKPLDLPAKVQPGVQYPVEKLLKHVIFREYG</sequence>
<keyword evidence="11" id="KW-1185">Reference proteome</keyword>
<evidence type="ECO:0000313" key="10">
    <source>
        <dbReference type="EMBL" id="QYD73003.1"/>
    </source>
</evidence>
<keyword evidence="5" id="KW-0276">Fatty acid metabolism</keyword>
<evidence type="ECO:0000256" key="9">
    <source>
        <dbReference type="ARBA" id="ARBA00023160"/>
    </source>
</evidence>
<comment type="similarity">
    <text evidence="2">Belongs to the fatty acid desaturase type 2 family.</text>
</comment>
<protein>
    <submittedName>
        <fullName evidence="10">Ferritin-like domain-containing protein</fullName>
    </submittedName>
</protein>
<dbReference type="InterPro" id="IPR005067">
    <property type="entry name" value="Fatty_acid_desaturase-2"/>
</dbReference>
<keyword evidence="8" id="KW-0443">Lipid metabolism</keyword>
<dbReference type="InterPro" id="IPR009078">
    <property type="entry name" value="Ferritin-like_SF"/>
</dbReference>
<dbReference type="RefSeq" id="WP_219802518.1">
    <property type="nucleotide sequence ID" value="NZ_CP080096.1"/>
</dbReference>
<dbReference type="CDD" id="cd00657">
    <property type="entry name" value="Ferritin_like"/>
    <property type="match status" value="1"/>
</dbReference>
<dbReference type="Gene3D" id="1.10.620.20">
    <property type="entry name" value="Ribonucleotide Reductase, subunit A"/>
    <property type="match status" value="1"/>
</dbReference>
<dbReference type="InterPro" id="IPR012348">
    <property type="entry name" value="RNR-like"/>
</dbReference>
<dbReference type="Proteomes" id="UP000826462">
    <property type="component" value="Chromosome 2"/>
</dbReference>
<keyword evidence="4" id="KW-0479">Metal-binding</keyword>
<evidence type="ECO:0000256" key="5">
    <source>
        <dbReference type="ARBA" id="ARBA00022832"/>
    </source>
</evidence>
<evidence type="ECO:0000256" key="2">
    <source>
        <dbReference type="ARBA" id="ARBA00008749"/>
    </source>
</evidence>
<evidence type="ECO:0000256" key="4">
    <source>
        <dbReference type="ARBA" id="ARBA00022723"/>
    </source>
</evidence>